<gene>
    <name evidence="1" type="ORF">BWQ96_05888</name>
</gene>
<keyword evidence="2" id="KW-1185">Reference proteome</keyword>
<protein>
    <submittedName>
        <fullName evidence="1">Uncharacterized protein</fullName>
    </submittedName>
</protein>
<organism evidence="1 2">
    <name type="scientific">Gracilariopsis chorda</name>
    <dbReference type="NCBI Taxonomy" id="448386"/>
    <lineage>
        <taxon>Eukaryota</taxon>
        <taxon>Rhodophyta</taxon>
        <taxon>Florideophyceae</taxon>
        <taxon>Rhodymeniophycidae</taxon>
        <taxon>Gracilariales</taxon>
        <taxon>Gracilariaceae</taxon>
        <taxon>Gracilariopsis</taxon>
    </lineage>
</organism>
<dbReference type="OrthoDB" id="116078at2759"/>
<comment type="caution">
    <text evidence="1">The sequence shown here is derived from an EMBL/GenBank/DDBJ whole genome shotgun (WGS) entry which is preliminary data.</text>
</comment>
<name>A0A2V3IQK5_9FLOR</name>
<dbReference type="EMBL" id="NBIV01000093">
    <property type="protein sequence ID" value="PXF44368.1"/>
    <property type="molecule type" value="Genomic_DNA"/>
</dbReference>
<sequence>MPTPAQFHLQWRNELRARAMQAAKQIGKAQERFKRNCDATTRPAIPNLQVGGHVFVRLERTDGKVPEEKKGRRRRHKLAPIATGPHEVVEFNEDNVLIKRGIEELKWSVFRAIEW</sequence>
<reference evidence="1 2" key="1">
    <citation type="journal article" date="2018" name="Mol. Biol. Evol.">
        <title>Analysis of the draft genome of the red seaweed Gracilariopsis chorda provides insights into genome size evolution in Rhodophyta.</title>
        <authorList>
            <person name="Lee J."/>
            <person name="Yang E.C."/>
            <person name="Graf L."/>
            <person name="Yang J.H."/>
            <person name="Qiu H."/>
            <person name="Zel Zion U."/>
            <person name="Chan C.X."/>
            <person name="Stephens T.G."/>
            <person name="Weber A.P.M."/>
            <person name="Boo G.H."/>
            <person name="Boo S.M."/>
            <person name="Kim K.M."/>
            <person name="Shin Y."/>
            <person name="Jung M."/>
            <person name="Lee S.J."/>
            <person name="Yim H.S."/>
            <person name="Lee J.H."/>
            <person name="Bhattacharya D."/>
            <person name="Yoon H.S."/>
        </authorList>
    </citation>
    <scope>NUCLEOTIDE SEQUENCE [LARGE SCALE GENOMIC DNA]</scope>
    <source>
        <strain evidence="1 2">SKKU-2015</strain>
        <tissue evidence="1">Whole body</tissue>
    </source>
</reference>
<evidence type="ECO:0000313" key="2">
    <source>
        <dbReference type="Proteomes" id="UP000247409"/>
    </source>
</evidence>
<proteinExistence type="predicted"/>
<dbReference type="AlphaFoldDB" id="A0A2V3IQK5"/>
<dbReference type="Proteomes" id="UP000247409">
    <property type="component" value="Unassembled WGS sequence"/>
</dbReference>
<accession>A0A2V3IQK5</accession>
<evidence type="ECO:0000313" key="1">
    <source>
        <dbReference type="EMBL" id="PXF44368.1"/>
    </source>
</evidence>